<dbReference type="PANTHER" id="PTHR31272">
    <property type="entry name" value="CYTOCHROME C-TYPE BIOGENESIS PROTEIN HI_1454-RELATED"/>
    <property type="match status" value="1"/>
</dbReference>
<evidence type="ECO:0000313" key="3">
    <source>
        <dbReference type="Proteomes" id="UP001527866"/>
    </source>
</evidence>
<feature type="transmembrane region" description="Helical" evidence="1">
    <location>
        <begin position="104"/>
        <end position="129"/>
    </location>
</feature>
<dbReference type="PANTHER" id="PTHR31272:SF4">
    <property type="entry name" value="CYTOCHROME C-TYPE BIOGENESIS PROTEIN HI_1454-RELATED"/>
    <property type="match status" value="1"/>
</dbReference>
<sequence length="286" mass="28877">MIAETVIGGSLLLAVPLAVAAGLVSFLSPCVLPLVPGYLSYVTGMSGADIAARNRAAREAGQGAQGAGGAQAGQGAGGAGTATAVRTADEELQARKWSMLAGSLLFIAGFTFVFVAVGVFIGGVGGLLIDHADTITRVLGVLTIALGLAFMGVIPGLNREFRFHRLPGAGLAGAPLLGVLFGLGWTPCIGPTLAAVQTLAFTEGSAGRGALLSLAYCIGLGLPFVAASLAYRRALGAFAWARRHTRAITAVGGGMLVLVGLLLVTGVWTDITAVMQGWTQGFETVI</sequence>
<proteinExistence type="predicted"/>
<dbReference type="Proteomes" id="UP001527866">
    <property type="component" value="Unassembled WGS sequence"/>
</dbReference>
<feature type="transmembrane region" description="Helical" evidence="1">
    <location>
        <begin position="247"/>
        <end position="268"/>
    </location>
</feature>
<feature type="transmembrane region" description="Helical" evidence="1">
    <location>
        <begin position="206"/>
        <end position="226"/>
    </location>
</feature>
<evidence type="ECO:0000313" key="2">
    <source>
        <dbReference type="EMBL" id="MDA2814538.1"/>
    </source>
</evidence>
<comment type="caution">
    <text evidence="2">The sequence shown here is derived from an EMBL/GenBank/DDBJ whole genome shotgun (WGS) entry which is preliminary data.</text>
</comment>
<keyword evidence="1" id="KW-1133">Transmembrane helix</keyword>
<keyword evidence="3" id="KW-1185">Reference proteome</keyword>
<evidence type="ECO:0000256" key="1">
    <source>
        <dbReference type="SAM" id="Phobius"/>
    </source>
</evidence>
<reference evidence="2 3" key="1">
    <citation type="submission" date="2023-01" db="EMBL/GenBank/DDBJ databases">
        <title>Draft genome sequence of Nocardiopsis sp. RSe5-2 isolated from halophytes.</title>
        <authorList>
            <person name="Duangmal K."/>
            <person name="Chantavorakit T."/>
        </authorList>
    </citation>
    <scope>NUCLEOTIDE SEQUENCE [LARGE SCALE GENOMIC DNA]</scope>
    <source>
        <strain evidence="2 3">RSe5-2</strain>
    </source>
</reference>
<name>A0ABT4UC96_9ACTN</name>
<feature type="transmembrane region" description="Helical" evidence="1">
    <location>
        <begin position="12"/>
        <end position="35"/>
    </location>
</feature>
<protein>
    <submittedName>
        <fullName evidence="2">Cytochrome c biogenesis protein CcdA</fullName>
    </submittedName>
</protein>
<gene>
    <name evidence="2" type="ORF">O4J56_28095</name>
</gene>
<dbReference type="EMBL" id="JAQFWQ010000127">
    <property type="protein sequence ID" value="MDA2814538.1"/>
    <property type="molecule type" value="Genomic_DNA"/>
</dbReference>
<organism evidence="2 3">
    <name type="scientific">Nocardiopsis endophytica</name>
    <dbReference type="NCBI Taxonomy" id="3018445"/>
    <lineage>
        <taxon>Bacteria</taxon>
        <taxon>Bacillati</taxon>
        <taxon>Actinomycetota</taxon>
        <taxon>Actinomycetes</taxon>
        <taxon>Streptosporangiales</taxon>
        <taxon>Nocardiopsidaceae</taxon>
        <taxon>Nocardiopsis</taxon>
    </lineage>
</organism>
<feature type="transmembrane region" description="Helical" evidence="1">
    <location>
        <begin position="135"/>
        <end position="154"/>
    </location>
</feature>
<feature type="transmembrane region" description="Helical" evidence="1">
    <location>
        <begin position="166"/>
        <end position="186"/>
    </location>
</feature>
<keyword evidence="1" id="KW-0472">Membrane</keyword>
<dbReference type="InterPro" id="IPR051790">
    <property type="entry name" value="Cytochrome_c-biogenesis_DsbD"/>
</dbReference>
<keyword evidence="1" id="KW-0812">Transmembrane</keyword>
<accession>A0ABT4UC96</accession>
<dbReference type="RefSeq" id="WP_270689973.1">
    <property type="nucleotide sequence ID" value="NZ_JAQFWQ010000127.1"/>
</dbReference>